<dbReference type="PANTHER" id="PTHR19328:SF13">
    <property type="entry name" value="HIPL1 PROTEIN"/>
    <property type="match status" value="1"/>
</dbReference>
<accession>A0AAJ4R7S7</accession>
<comment type="caution">
    <text evidence="3">The sequence shown here is derived from an EMBL/GenBank/DDBJ whole genome shotgun (WGS) entry which is preliminary data.</text>
</comment>
<dbReference type="InterPro" id="IPR006311">
    <property type="entry name" value="TAT_signal"/>
</dbReference>
<sequence>MDERTRRELLAGGLTVGLAGLAGCSSSGGDSGAGTPRATDTPTATPTAPTYDTSLTHDATAWSGYDPEWSAPTTNPEGEYTIEVLVENLDVPWDLSFVGDRLFITERTGRVRMYDSGTVSDIAAPRDAIDAGSVEPGSDDSSWFVKGGEGGTMGVAAHPNYPEPPLVYVYYTAQTGDGIENRLASLDASADDPAAHSEVLLTTPAANIHNGGRIGFGPANYLWVTTGDAGQKSLAADPASLAGKILRVTPDGEPAPDNPGFDAPEVYTMGHRNPQGIDWLPDATPIIDEHGPGPDEVNRLVAGEDYGWPEARRPESYADTDYHRPLASGAVPRTVWAPSGATFHDGDGPLAGRYLVGALAGQQLVAFTLTREGETPPLGETGVRYDADWLDDAYTATSHTLLTDELGRIRHVETGPDGALYAITSNRDGRAGEGFPRERDDVLVRITAA</sequence>
<dbReference type="PROSITE" id="PS51257">
    <property type="entry name" value="PROKAR_LIPOPROTEIN"/>
    <property type="match status" value="1"/>
</dbReference>
<evidence type="ECO:0000259" key="2">
    <source>
        <dbReference type="Pfam" id="PF07995"/>
    </source>
</evidence>
<dbReference type="PROSITE" id="PS51318">
    <property type="entry name" value="TAT"/>
    <property type="match status" value="1"/>
</dbReference>
<organism evidence="3 4">
    <name type="scientific">Halosegnis longus</name>
    <dbReference type="NCBI Taxonomy" id="2216012"/>
    <lineage>
        <taxon>Archaea</taxon>
        <taxon>Methanobacteriati</taxon>
        <taxon>Methanobacteriota</taxon>
        <taxon>Stenosarchaea group</taxon>
        <taxon>Halobacteria</taxon>
        <taxon>Halobacteriales</taxon>
        <taxon>Natronomonadaceae</taxon>
        <taxon>Halosegnis</taxon>
    </lineage>
</organism>
<protein>
    <submittedName>
        <fullName evidence="3">PQQ-dependent sugar dehydrogenase</fullName>
    </submittedName>
</protein>
<gene>
    <name evidence="3" type="ORF">Nmn1133_03000</name>
</gene>
<feature type="domain" description="Glucose/Sorbosone dehydrogenase" evidence="2">
    <location>
        <begin position="89"/>
        <end position="430"/>
    </location>
</feature>
<dbReference type="EMBL" id="RJJC01000001">
    <property type="protein sequence ID" value="RNJ25757.1"/>
    <property type="molecule type" value="Genomic_DNA"/>
</dbReference>
<dbReference type="SUPFAM" id="SSF50952">
    <property type="entry name" value="Soluble quinoprotein glucose dehydrogenase"/>
    <property type="match status" value="1"/>
</dbReference>
<dbReference type="AlphaFoldDB" id="A0AAJ4R7S7"/>
<feature type="region of interest" description="Disordered" evidence="1">
    <location>
        <begin position="26"/>
        <end position="55"/>
    </location>
</feature>
<dbReference type="InterPro" id="IPR012938">
    <property type="entry name" value="Glc/Sorbosone_DH"/>
</dbReference>
<keyword evidence="4" id="KW-1185">Reference proteome</keyword>
<dbReference type="InterPro" id="IPR011042">
    <property type="entry name" value="6-blade_b-propeller_TolB-like"/>
</dbReference>
<dbReference type="RefSeq" id="WP_123123803.1">
    <property type="nucleotide sequence ID" value="NZ_QKNW01000001.1"/>
</dbReference>
<reference evidence="3 4" key="1">
    <citation type="submission" date="2018-11" db="EMBL/GenBank/DDBJ databases">
        <title>Genome sequences of Natronomonas sp. CBA1133.</title>
        <authorList>
            <person name="Roh S.W."/>
            <person name="Cha I.-T."/>
        </authorList>
    </citation>
    <scope>NUCLEOTIDE SEQUENCE [LARGE SCALE GENOMIC DNA]</scope>
    <source>
        <strain evidence="3 4">CBA1133</strain>
    </source>
</reference>
<evidence type="ECO:0000313" key="3">
    <source>
        <dbReference type="EMBL" id="RNJ25757.1"/>
    </source>
</evidence>
<proteinExistence type="predicted"/>
<dbReference type="InterPro" id="IPR011041">
    <property type="entry name" value="Quinoprot_gluc/sorb_DH_b-prop"/>
</dbReference>
<dbReference type="Pfam" id="PF07995">
    <property type="entry name" value="GSDH"/>
    <property type="match status" value="1"/>
</dbReference>
<dbReference type="Proteomes" id="UP000270581">
    <property type="component" value="Unassembled WGS sequence"/>
</dbReference>
<dbReference type="Gene3D" id="2.120.10.30">
    <property type="entry name" value="TolB, C-terminal domain"/>
    <property type="match status" value="1"/>
</dbReference>
<feature type="compositionally biased region" description="Low complexity" evidence="1">
    <location>
        <begin position="26"/>
        <end position="53"/>
    </location>
</feature>
<evidence type="ECO:0000313" key="4">
    <source>
        <dbReference type="Proteomes" id="UP000270581"/>
    </source>
</evidence>
<evidence type="ECO:0000256" key="1">
    <source>
        <dbReference type="SAM" id="MobiDB-lite"/>
    </source>
</evidence>
<name>A0AAJ4R7S7_9EURY</name>
<dbReference type="PANTHER" id="PTHR19328">
    <property type="entry name" value="HEDGEHOG-INTERACTING PROTEIN"/>
    <property type="match status" value="1"/>
</dbReference>